<dbReference type="SUPFAM" id="SSF50692">
    <property type="entry name" value="ADC-like"/>
    <property type="match status" value="1"/>
</dbReference>
<accession>A0A544QW27</accession>
<dbReference type="GO" id="GO:0043546">
    <property type="term" value="F:molybdopterin cofactor binding"/>
    <property type="evidence" value="ECO:0007669"/>
    <property type="project" value="InterPro"/>
</dbReference>
<proteinExistence type="inferred from homology"/>
<evidence type="ECO:0000313" key="6">
    <source>
        <dbReference type="EMBL" id="TQQ84895.1"/>
    </source>
</evidence>
<keyword evidence="2" id="KW-0479">Metal-binding</keyword>
<dbReference type="Gene3D" id="2.40.40.20">
    <property type="match status" value="1"/>
</dbReference>
<evidence type="ECO:0000256" key="3">
    <source>
        <dbReference type="ARBA" id="ARBA00023004"/>
    </source>
</evidence>
<dbReference type="AlphaFoldDB" id="A0A544QW27"/>
<comment type="similarity">
    <text evidence="1">Belongs to the prokaryotic molybdopterin-containing oxidoreductase family.</text>
</comment>
<keyword evidence="4" id="KW-0411">Iron-sulfur</keyword>
<reference evidence="6 7" key="1">
    <citation type="submission" date="2019-02" db="EMBL/GenBank/DDBJ databases">
        <title>Peptostreptococcaceae bacterium ZHW00191 nov., a new bacterium isolated from the human gut.</title>
        <authorList>
            <person name="Zhou H.-W."/>
            <person name="Chen X.-J."/>
        </authorList>
    </citation>
    <scope>NUCLEOTIDE SEQUENCE [LARGE SCALE GENOMIC DNA]</scope>
    <source>
        <strain evidence="6 7">ZHW00191</strain>
    </source>
</reference>
<keyword evidence="7" id="KW-1185">Reference proteome</keyword>
<dbReference type="Pfam" id="PF00384">
    <property type="entry name" value="Molybdopterin"/>
    <property type="match status" value="1"/>
</dbReference>
<dbReference type="PANTHER" id="PTHR43742">
    <property type="entry name" value="TRIMETHYLAMINE-N-OXIDE REDUCTASE"/>
    <property type="match status" value="1"/>
</dbReference>
<dbReference type="PANTHER" id="PTHR43742:SF6">
    <property type="entry name" value="OXIDOREDUCTASE YYAE-RELATED"/>
    <property type="match status" value="1"/>
</dbReference>
<dbReference type="Gene3D" id="3.40.228.10">
    <property type="entry name" value="Dimethylsulfoxide Reductase, domain 2"/>
    <property type="match status" value="1"/>
</dbReference>
<dbReference type="Gene3D" id="2.20.25.90">
    <property type="entry name" value="ADC-like domains"/>
    <property type="match status" value="1"/>
</dbReference>
<keyword evidence="3" id="KW-0408">Iron</keyword>
<evidence type="ECO:0000256" key="2">
    <source>
        <dbReference type="ARBA" id="ARBA00022723"/>
    </source>
</evidence>
<sequence>MGDKKFLSHGCTLDCHDCCRFSVEVEDGKVLSIKGEKTNPYTKGFICKKGKMHLDRLNHKDRIYSPMKKVNGVWVEIDFDEALDIMSEKLTYYKNKYSSKSIMHYDQYGTGSVLKCIENIFFNYYGGVCIQKGGPCWSAGMKAQKADFGDVKSNSIDDMKNSKRIILWGKNPANTTIHTMKAVLDAKRNGSKIIVIDPIYTETAKSADLYIRTKPGTDGALALAMVKIIIEKNLIDYNFIKNYVYGFDEFKEYVKSQNLNYLSDECGVSVCDIENLAVEYADSPSHINVGYGIQKYKNGGNTVRLIDSLGIITGQIGIKGGGVSYSNRVYPDILDSDPYKSYLYGENREFYVSDISDFIEKSYETDEPIKMIVVTKSNMLNQLPDLYRLEKVFEDIEFKVCFDMFMTDTASKCDLFIPCTNTLESMDIIYSSMTNPYITVNEKAVNPKHEFMDEYYFFRELAKRMKMKEYPYVEKEEYLEKVIAPLKDYDSEISLQKLIDTNFTIDTDIAWADRKFPTETGKIEIYSEYAKSIGGTYIPEYIRNESTDEIEKGGLRLITVHPSDTLSSAHYMDREDMAKVYLNNKMAEKYNVKNSKTVILYGKKGKIEVTAVIDDGVPDYTVKMYVGWWKKHGNPNYLTESGISDFGGQVTYNDSIVYIKK</sequence>
<dbReference type="InterPro" id="IPR006656">
    <property type="entry name" value="Mopterin_OxRdtase"/>
</dbReference>
<name>A0A544QW27_9FIRM</name>
<gene>
    <name evidence="6" type="ORF">EXD82_04535</name>
</gene>
<evidence type="ECO:0000256" key="1">
    <source>
        <dbReference type="ARBA" id="ARBA00010312"/>
    </source>
</evidence>
<dbReference type="Pfam" id="PF04879">
    <property type="entry name" value="Molybdop_Fe4S4"/>
    <property type="match status" value="1"/>
</dbReference>
<comment type="caution">
    <text evidence="6">The sequence shown here is derived from an EMBL/GenBank/DDBJ whole genome shotgun (WGS) entry which is preliminary data.</text>
</comment>
<dbReference type="Pfam" id="PF01568">
    <property type="entry name" value="Molydop_binding"/>
    <property type="match status" value="1"/>
</dbReference>
<dbReference type="EMBL" id="SGJB01000006">
    <property type="protein sequence ID" value="TQQ84895.1"/>
    <property type="molecule type" value="Genomic_DNA"/>
</dbReference>
<dbReference type="OrthoDB" id="9803192at2"/>
<dbReference type="Gene3D" id="3.40.50.740">
    <property type="match status" value="1"/>
</dbReference>
<organism evidence="6 7">
    <name type="scientific">Peptacetobacter hominis</name>
    <dbReference type="NCBI Taxonomy" id="2743610"/>
    <lineage>
        <taxon>Bacteria</taxon>
        <taxon>Bacillati</taxon>
        <taxon>Bacillota</taxon>
        <taxon>Clostridia</taxon>
        <taxon>Peptostreptococcales</taxon>
        <taxon>Peptostreptococcaceae</taxon>
        <taxon>Peptacetobacter</taxon>
    </lineage>
</organism>
<evidence type="ECO:0000313" key="7">
    <source>
        <dbReference type="Proteomes" id="UP000317863"/>
    </source>
</evidence>
<dbReference type="GO" id="GO:0046872">
    <property type="term" value="F:metal ion binding"/>
    <property type="evidence" value="ECO:0007669"/>
    <property type="project" value="UniProtKB-KW"/>
</dbReference>
<dbReference type="RefSeq" id="WP_142535725.1">
    <property type="nucleotide sequence ID" value="NZ_SGJB01000006.1"/>
</dbReference>
<dbReference type="InterPro" id="IPR009010">
    <property type="entry name" value="Asp_de-COase-like_dom_sf"/>
</dbReference>
<dbReference type="SMART" id="SM00926">
    <property type="entry name" value="Molybdop_Fe4S4"/>
    <property type="match status" value="1"/>
</dbReference>
<dbReference type="CDD" id="cd02766">
    <property type="entry name" value="MopB_3"/>
    <property type="match status" value="1"/>
</dbReference>
<protein>
    <submittedName>
        <fullName evidence="6">Molybdopterin oxidoreductase</fullName>
    </submittedName>
</protein>
<dbReference type="PROSITE" id="PS51669">
    <property type="entry name" value="4FE4S_MOW_BIS_MGD"/>
    <property type="match status" value="1"/>
</dbReference>
<evidence type="ECO:0000259" key="5">
    <source>
        <dbReference type="PROSITE" id="PS51669"/>
    </source>
</evidence>
<dbReference type="InterPro" id="IPR006963">
    <property type="entry name" value="Mopterin_OxRdtase_4Fe-4S_dom"/>
</dbReference>
<dbReference type="InterPro" id="IPR006657">
    <property type="entry name" value="MoPterin_dinucl-bd_dom"/>
</dbReference>
<evidence type="ECO:0000256" key="4">
    <source>
        <dbReference type="ARBA" id="ARBA00023014"/>
    </source>
</evidence>
<feature type="domain" description="4Fe-4S Mo/W bis-MGD-type" evidence="5">
    <location>
        <begin position="4"/>
        <end position="61"/>
    </location>
</feature>
<dbReference type="Proteomes" id="UP000317863">
    <property type="component" value="Unassembled WGS sequence"/>
</dbReference>
<dbReference type="GO" id="GO:0016491">
    <property type="term" value="F:oxidoreductase activity"/>
    <property type="evidence" value="ECO:0007669"/>
    <property type="project" value="InterPro"/>
</dbReference>
<dbReference type="Gene3D" id="3.30.2070.10">
    <property type="entry name" value="Formate dehydrogenase/DMSO reductase"/>
    <property type="match status" value="1"/>
</dbReference>
<dbReference type="InterPro" id="IPR050612">
    <property type="entry name" value="Prok_Mopterin_Oxidored"/>
</dbReference>
<dbReference type="SUPFAM" id="SSF53706">
    <property type="entry name" value="Formate dehydrogenase/DMSO reductase, domains 1-3"/>
    <property type="match status" value="1"/>
</dbReference>
<dbReference type="GO" id="GO:0051536">
    <property type="term" value="F:iron-sulfur cluster binding"/>
    <property type="evidence" value="ECO:0007669"/>
    <property type="project" value="UniProtKB-KW"/>
</dbReference>